<evidence type="ECO:0000259" key="4">
    <source>
        <dbReference type="SMART" id="SM00555"/>
    </source>
</evidence>
<keyword evidence="1" id="KW-0677">Repeat</keyword>
<dbReference type="InterPro" id="IPR013724">
    <property type="entry name" value="GIT_SHD"/>
</dbReference>
<dbReference type="Pfam" id="PF08518">
    <property type="entry name" value="GIT_SHD"/>
    <property type="match status" value="2"/>
</dbReference>
<reference evidence="5" key="1">
    <citation type="submission" date="2020-05" db="EMBL/GenBank/DDBJ databases">
        <title>Phylogenomic resolution of chytrid fungi.</title>
        <authorList>
            <person name="Stajich J.E."/>
            <person name="Amses K."/>
            <person name="Simmons R."/>
            <person name="Seto K."/>
            <person name="Myers J."/>
            <person name="Bonds A."/>
            <person name="Quandt C.A."/>
            <person name="Barry K."/>
            <person name="Liu P."/>
            <person name="Grigoriev I."/>
            <person name="Longcore J.E."/>
            <person name="James T.Y."/>
        </authorList>
    </citation>
    <scope>NUCLEOTIDE SEQUENCE</scope>
    <source>
        <strain evidence="5">JEL0476</strain>
    </source>
</reference>
<feature type="domain" description="GIT Spa2 homology (SHD)" evidence="4">
    <location>
        <begin position="85"/>
        <end position="115"/>
    </location>
</feature>
<evidence type="ECO:0000256" key="2">
    <source>
        <dbReference type="SAM" id="Coils"/>
    </source>
</evidence>
<dbReference type="Pfam" id="PF23742">
    <property type="entry name" value="VBS_C3G9"/>
    <property type="match status" value="1"/>
</dbReference>
<dbReference type="SMART" id="SM00555">
    <property type="entry name" value="GIT"/>
    <property type="match status" value="2"/>
</dbReference>
<dbReference type="InterPro" id="IPR039892">
    <property type="entry name" value="Spa2/Sph1"/>
</dbReference>
<keyword evidence="2" id="KW-0175">Coiled coil</keyword>
<proteinExistence type="predicted"/>
<dbReference type="Gene3D" id="1.20.120.330">
    <property type="entry name" value="Nucleotidyltransferases domain 2"/>
    <property type="match status" value="1"/>
</dbReference>
<name>A0AAD5Y0L0_9FUNG</name>
<feature type="compositionally biased region" description="Polar residues" evidence="3">
    <location>
        <begin position="176"/>
        <end position="219"/>
    </location>
</feature>
<dbReference type="InterPro" id="IPR056439">
    <property type="entry name" value="VBS_C3G9"/>
</dbReference>
<dbReference type="PANTHER" id="PTHR21601">
    <property type="entry name" value="SPA2 PROTEIN"/>
    <property type="match status" value="1"/>
</dbReference>
<dbReference type="InterPro" id="IPR022018">
    <property type="entry name" value="GIT1_C"/>
</dbReference>
<feature type="domain" description="GIT Spa2 homology (SHD)" evidence="4">
    <location>
        <begin position="36"/>
        <end position="66"/>
    </location>
</feature>
<dbReference type="EMBL" id="JADGJW010000195">
    <property type="protein sequence ID" value="KAJ3222037.1"/>
    <property type="molecule type" value="Genomic_DNA"/>
</dbReference>
<comment type="caution">
    <text evidence="5">The sequence shown here is derived from an EMBL/GenBank/DDBJ whole genome shotgun (WGS) entry which is preliminary data.</text>
</comment>
<feature type="coiled-coil region" evidence="2">
    <location>
        <begin position="244"/>
        <end position="363"/>
    </location>
</feature>
<dbReference type="Proteomes" id="UP001211065">
    <property type="component" value="Unassembled WGS sequence"/>
</dbReference>
<dbReference type="GO" id="GO:0005078">
    <property type="term" value="F:MAP-kinase scaffold activity"/>
    <property type="evidence" value="ECO:0007669"/>
    <property type="project" value="TreeGrafter"/>
</dbReference>
<feature type="region of interest" description="Disordered" evidence="3">
    <location>
        <begin position="125"/>
        <end position="225"/>
    </location>
</feature>
<evidence type="ECO:0000313" key="6">
    <source>
        <dbReference type="Proteomes" id="UP001211065"/>
    </source>
</evidence>
<dbReference type="PANTHER" id="PTHR21601:SF0">
    <property type="entry name" value="PROTEIN SPA2-RELATED"/>
    <property type="match status" value="1"/>
</dbReference>
<dbReference type="Pfam" id="PF12205">
    <property type="entry name" value="GIT1_C"/>
    <property type="match status" value="1"/>
</dbReference>
<evidence type="ECO:0000256" key="1">
    <source>
        <dbReference type="ARBA" id="ARBA00022737"/>
    </source>
</evidence>
<evidence type="ECO:0000256" key="3">
    <source>
        <dbReference type="SAM" id="MobiDB-lite"/>
    </source>
</evidence>
<gene>
    <name evidence="5" type="primary">SPA2_1</name>
    <name evidence="5" type="ORF">HK099_002775</name>
</gene>
<sequence length="644" mass="73187">MQECQDLASQHYELFRPYLQSSQAHQQANSTNRVSAKDKLQRMANQDFINMSVDIYDELKRRKENSPDVPFLPVRTDLAPNKNAARQKLATLPISRFHLLCCDVMNEIEFRFPVSVTRYIQKYGDEQPAQNTRQINNDRSRSSPIPNRYDERGRSVDGKGYNNNSYSAPLAIPRQPSRNRSQDRGYNNPTSPQNTNYRSQNQVPRSNRIQSTVSNASNKESLDNLMSDLGNMMSPGNGNNKINQEEWNREKLEYEQKISDLKVKITKLDQEGNKRRISELEKKCEEYKLEKREMDDLLNKMTSDFSKLKEEYECLQDDYENQKAIANDIRMEASNLLIEIKNLQQVNDELSAENNRLKSLLGDSGEINDNNGNINNGLSNGENFGQPTGLRQEIISKDRIDDYQSAMSNFLNCASGDNNTSVLVAMKDLVIACKCITEDSEYFKGTPELEDEVLNLKDKISDRLGSLMVVAKNHATNFGRADSTLLDDPASNLTTAVFDLIDLLNGENTGQFVMNIDELKDYLEIQTESIVQAIQSLLLSMRKSQKFTKDFLTTVDGITSIVDEIVITSRKSLKATQAFNDDVKQQGEEIILDLKNSSQDLKYTGEDIVQESLDGGQCKSLKQKMASCSYEIAKFVKELVNLIE</sequence>
<protein>
    <submittedName>
        <fullName evidence="5">Component of the polarisome</fullName>
    </submittedName>
</protein>
<feature type="compositionally biased region" description="Basic and acidic residues" evidence="3">
    <location>
        <begin position="148"/>
        <end position="157"/>
    </location>
</feature>
<organism evidence="5 6">
    <name type="scientific">Clydaea vesicula</name>
    <dbReference type="NCBI Taxonomy" id="447962"/>
    <lineage>
        <taxon>Eukaryota</taxon>
        <taxon>Fungi</taxon>
        <taxon>Fungi incertae sedis</taxon>
        <taxon>Chytridiomycota</taxon>
        <taxon>Chytridiomycota incertae sedis</taxon>
        <taxon>Chytridiomycetes</taxon>
        <taxon>Lobulomycetales</taxon>
        <taxon>Lobulomycetaceae</taxon>
        <taxon>Clydaea</taxon>
    </lineage>
</organism>
<evidence type="ECO:0000313" key="5">
    <source>
        <dbReference type="EMBL" id="KAJ3222037.1"/>
    </source>
</evidence>
<dbReference type="AlphaFoldDB" id="A0AAD5Y0L0"/>
<accession>A0AAD5Y0L0</accession>
<keyword evidence="6" id="KW-1185">Reference proteome</keyword>